<evidence type="ECO:0000256" key="6">
    <source>
        <dbReference type="HAMAP-Rule" id="MF_01369"/>
    </source>
</evidence>
<dbReference type="InterPro" id="IPR001014">
    <property type="entry name" value="Ribosomal_uL23_CS"/>
</dbReference>
<dbReference type="GO" id="GO:0003735">
    <property type="term" value="F:structural constituent of ribosome"/>
    <property type="evidence" value="ECO:0007669"/>
    <property type="project" value="InterPro"/>
</dbReference>
<keyword evidence="9" id="KW-1185">Reference proteome</keyword>
<dbReference type="PROSITE" id="PS00050">
    <property type="entry name" value="RIBOSOMAL_L23"/>
    <property type="match status" value="1"/>
</dbReference>
<dbReference type="EMBL" id="CP009687">
    <property type="protein sequence ID" value="AKL97052.1"/>
    <property type="molecule type" value="Genomic_DNA"/>
</dbReference>
<dbReference type="FunFam" id="3.30.70.330:FF:000001">
    <property type="entry name" value="50S ribosomal protein L23"/>
    <property type="match status" value="1"/>
</dbReference>
<evidence type="ECO:0000256" key="1">
    <source>
        <dbReference type="ARBA" id="ARBA00006700"/>
    </source>
</evidence>
<accession>A0A0D8I6J8</accession>
<keyword evidence="5 6" id="KW-0687">Ribonucleoprotein</keyword>
<name>A0A0D8I6J8_9CLOT</name>
<evidence type="ECO:0000256" key="7">
    <source>
        <dbReference type="RuleBase" id="RU003934"/>
    </source>
</evidence>
<organism evidence="8 9">
    <name type="scientific">Clostridium aceticum</name>
    <dbReference type="NCBI Taxonomy" id="84022"/>
    <lineage>
        <taxon>Bacteria</taxon>
        <taxon>Bacillati</taxon>
        <taxon>Bacillota</taxon>
        <taxon>Clostridia</taxon>
        <taxon>Eubacteriales</taxon>
        <taxon>Clostridiaceae</taxon>
        <taxon>Clostridium</taxon>
    </lineage>
</organism>
<comment type="similarity">
    <text evidence="1 6 7">Belongs to the universal ribosomal protein uL23 family.</text>
</comment>
<dbReference type="Pfam" id="PF00276">
    <property type="entry name" value="Ribosomal_L23"/>
    <property type="match status" value="1"/>
</dbReference>
<dbReference type="Proteomes" id="UP000035704">
    <property type="component" value="Chromosome"/>
</dbReference>
<evidence type="ECO:0000313" key="9">
    <source>
        <dbReference type="Proteomes" id="UP000035704"/>
    </source>
</evidence>
<keyword evidence="4 6" id="KW-0689">Ribosomal protein</keyword>
<dbReference type="NCBIfam" id="NF004363">
    <property type="entry name" value="PRK05738.2-4"/>
    <property type="match status" value="1"/>
</dbReference>
<dbReference type="KEGG" id="cace:CACET_c36210"/>
<evidence type="ECO:0000256" key="3">
    <source>
        <dbReference type="ARBA" id="ARBA00022884"/>
    </source>
</evidence>
<protein>
    <recommendedName>
        <fullName evidence="6">Large ribosomal subunit protein uL23</fullName>
    </recommendedName>
</protein>
<dbReference type="GO" id="GO:0019843">
    <property type="term" value="F:rRNA binding"/>
    <property type="evidence" value="ECO:0007669"/>
    <property type="project" value="UniProtKB-UniRule"/>
</dbReference>
<dbReference type="GO" id="GO:1990904">
    <property type="term" value="C:ribonucleoprotein complex"/>
    <property type="evidence" value="ECO:0007669"/>
    <property type="project" value="UniProtKB-KW"/>
</dbReference>
<proteinExistence type="inferred from homology"/>
<dbReference type="OrthoDB" id="9793353at2"/>
<dbReference type="Gene3D" id="3.30.70.330">
    <property type="match status" value="1"/>
</dbReference>
<dbReference type="InterPro" id="IPR012677">
    <property type="entry name" value="Nucleotide-bd_a/b_plait_sf"/>
</dbReference>
<dbReference type="PATRIC" id="fig|84022.5.peg.2095"/>
<keyword evidence="3 6" id="KW-0694">RNA-binding</keyword>
<dbReference type="STRING" id="84022.CACET_c36210"/>
<dbReference type="AlphaFoldDB" id="A0A0D8I6J8"/>
<sequence length="96" mass="11133">MTNPHDIVIRPLVTEQSMQDIADKKYAFVVDRKANKTEIRRAIEKIFSVKVEKVNTVNMKGKVKRMGRNVGRRADWKKAIITLTQDSKEIELFEGM</sequence>
<evidence type="ECO:0000256" key="4">
    <source>
        <dbReference type="ARBA" id="ARBA00022980"/>
    </source>
</evidence>
<evidence type="ECO:0000313" key="8">
    <source>
        <dbReference type="EMBL" id="AKL97052.1"/>
    </source>
</evidence>
<comment type="function">
    <text evidence="6">One of the early assembly proteins it binds 23S rRNA. One of the proteins that surrounds the polypeptide exit tunnel on the outside of the ribosome. Forms the main docking site for trigger factor binding to the ribosome.</text>
</comment>
<dbReference type="GO" id="GO:0005840">
    <property type="term" value="C:ribosome"/>
    <property type="evidence" value="ECO:0007669"/>
    <property type="project" value="UniProtKB-KW"/>
</dbReference>
<dbReference type="GO" id="GO:0006412">
    <property type="term" value="P:translation"/>
    <property type="evidence" value="ECO:0007669"/>
    <property type="project" value="UniProtKB-UniRule"/>
</dbReference>
<keyword evidence="2 6" id="KW-0699">rRNA-binding</keyword>
<dbReference type="InterPro" id="IPR013025">
    <property type="entry name" value="Ribosomal_uL23-like"/>
</dbReference>
<comment type="subunit">
    <text evidence="6">Part of the 50S ribosomal subunit. Contacts protein L29, and trigger factor when it is bound to the ribosome.</text>
</comment>
<reference evidence="8 9" key="1">
    <citation type="submission" date="2014-10" db="EMBL/GenBank/DDBJ databases">
        <title>Genome sequence of Clostridium aceticum DSM 1496.</title>
        <authorList>
            <person name="Poehlein A."/>
            <person name="Schiel-Bengelsdorf B."/>
            <person name="Gottschalk G."/>
            <person name="Duerre P."/>
            <person name="Daniel R."/>
        </authorList>
    </citation>
    <scope>NUCLEOTIDE SEQUENCE [LARGE SCALE GENOMIC DNA]</scope>
    <source>
        <strain evidence="8 9">DSM 1496</strain>
    </source>
</reference>
<gene>
    <name evidence="6 8" type="primary">rplW</name>
    <name evidence="8" type="ORF">CACET_c36210</name>
</gene>
<dbReference type="HAMAP" id="MF_01369_B">
    <property type="entry name" value="Ribosomal_uL23_B"/>
    <property type="match status" value="1"/>
</dbReference>
<evidence type="ECO:0000256" key="5">
    <source>
        <dbReference type="ARBA" id="ARBA00023274"/>
    </source>
</evidence>
<dbReference type="PANTHER" id="PTHR11620">
    <property type="entry name" value="60S RIBOSOMAL PROTEIN L23A"/>
    <property type="match status" value="1"/>
</dbReference>
<dbReference type="SUPFAM" id="SSF54189">
    <property type="entry name" value="Ribosomal proteins S24e, L23 and L15e"/>
    <property type="match status" value="1"/>
</dbReference>
<dbReference type="InterPro" id="IPR012678">
    <property type="entry name" value="Ribosomal_uL23/eL15/eS24_sf"/>
</dbReference>
<evidence type="ECO:0000256" key="2">
    <source>
        <dbReference type="ARBA" id="ARBA00022730"/>
    </source>
</evidence>